<dbReference type="InterPro" id="IPR036388">
    <property type="entry name" value="WH-like_DNA-bd_sf"/>
</dbReference>
<name>A0A1S1P497_METEX</name>
<evidence type="ECO:0000313" key="3">
    <source>
        <dbReference type="Proteomes" id="UP000180215"/>
    </source>
</evidence>
<sequence length="377" mass="41075">MTRAELNYVDRLAFGIDISEMARPEVLHKIVSFVGAERGWIGLLDGGDRAIERIVTSTMMPNRGNMSALKAISKIILSSCREREGDGWHLCNLRSINPSEAVYMAPNCIHAEDGRLYAFSEFVLDVGRQVVCFFEFPLTLRSDIAFIRQKLRCIGTELGNTISILSKFAQQSASIAVEMFDYLGIAAAIAMGAGLEVARSNRTFRPYLPESGRLRSEQARSAQSVDGARDGRIVTALTRLAASLRGPAADALPQHFIPIPAQGEHPPLLMHVIRDDDHLISGPLAVPTFLVLVTRVVRPAVPKEDVLQKLFAMTGAEARVARSIAAGEKLEEIAVKTGVTVGTVRFHLKGVFAKTGLDRQADLVGLLSGLSVSRCQK</sequence>
<organism evidence="2 3">
    <name type="scientific">Methylorubrum extorquens</name>
    <name type="common">Methylobacterium dichloromethanicum</name>
    <name type="synonym">Methylobacterium extorquens</name>
    <dbReference type="NCBI Taxonomy" id="408"/>
    <lineage>
        <taxon>Bacteria</taxon>
        <taxon>Pseudomonadati</taxon>
        <taxon>Pseudomonadota</taxon>
        <taxon>Alphaproteobacteria</taxon>
        <taxon>Hyphomicrobiales</taxon>
        <taxon>Methylobacteriaceae</taxon>
        <taxon>Methylorubrum</taxon>
    </lineage>
</organism>
<dbReference type="GO" id="GO:0006355">
    <property type="term" value="P:regulation of DNA-templated transcription"/>
    <property type="evidence" value="ECO:0007669"/>
    <property type="project" value="InterPro"/>
</dbReference>
<dbReference type="GO" id="GO:0003677">
    <property type="term" value="F:DNA binding"/>
    <property type="evidence" value="ECO:0007669"/>
    <property type="project" value="InterPro"/>
</dbReference>
<dbReference type="EMBL" id="MNAO01000177">
    <property type="protein sequence ID" value="OHV16017.1"/>
    <property type="molecule type" value="Genomic_DNA"/>
</dbReference>
<comment type="caution">
    <text evidence="2">The sequence shown here is derived from an EMBL/GenBank/DDBJ whole genome shotgun (WGS) entry which is preliminary data.</text>
</comment>
<dbReference type="InterPro" id="IPR016032">
    <property type="entry name" value="Sig_transdc_resp-reg_C-effctor"/>
</dbReference>
<protein>
    <recommendedName>
        <fullName evidence="1">HTH luxR-type domain-containing protein</fullName>
    </recommendedName>
</protein>
<evidence type="ECO:0000313" key="2">
    <source>
        <dbReference type="EMBL" id="OHV16017.1"/>
    </source>
</evidence>
<proteinExistence type="predicted"/>
<dbReference type="Proteomes" id="UP000180215">
    <property type="component" value="Unassembled WGS sequence"/>
</dbReference>
<evidence type="ECO:0000259" key="1">
    <source>
        <dbReference type="SMART" id="SM00421"/>
    </source>
</evidence>
<reference evidence="2 3" key="1">
    <citation type="submission" date="2016-10" db="EMBL/GenBank/DDBJ databases">
        <title>Draft genome sequence of Methylobacterium extorquens CP3, a seed endophyte of Crotalaria pumila with plant growth-promoting and metal tolerance properties.</title>
        <authorList>
            <person name="Sanchez-Lopez A.S."/>
            <person name="Van Hamme J.D."/>
            <person name="Thijs S."/>
            <person name="Mcammond B.M."/>
            <person name="Stevens V."/>
            <person name="Gonzalez-Chavez M.D.C."/>
            <person name="Vangronsveld J."/>
        </authorList>
    </citation>
    <scope>NUCLEOTIDE SEQUENCE [LARGE SCALE GENOMIC DNA]</scope>
    <source>
        <strain evidence="2 3">CP3</strain>
    </source>
</reference>
<dbReference type="Gene3D" id="1.10.10.10">
    <property type="entry name" value="Winged helix-like DNA-binding domain superfamily/Winged helix DNA-binding domain"/>
    <property type="match status" value="1"/>
</dbReference>
<dbReference type="AlphaFoldDB" id="A0A1S1P497"/>
<accession>A0A1S1P497</accession>
<dbReference type="SUPFAM" id="SSF46894">
    <property type="entry name" value="C-terminal effector domain of the bipartite response regulators"/>
    <property type="match status" value="1"/>
</dbReference>
<dbReference type="InterPro" id="IPR000792">
    <property type="entry name" value="Tscrpt_reg_LuxR_C"/>
</dbReference>
<feature type="domain" description="HTH luxR-type" evidence="1">
    <location>
        <begin position="310"/>
        <end position="367"/>
    </location>
</feature>
<gene>
    <name evidence="2" type="ORF">BK022_14980</name>
</gene>
<dbReference type="SMART" id="SM00421">
    <property type="entry name" value="HTH_LUXR"/>
    <property type="match status" value="1"/>
</dbReference>